<feature type="chain" id="PRO_5046544504" evidence="1">
    <location>
        <begin position="22"/>
        <end position="104"/>
    </location>
</feature>
<evidence type="ECO:0000313" key="3">
    <source>
        <dbReference type="Proteomes" id="UP001166293"/>
    </source>
</evidence>
<name>A0ABS6N7P5_9RHOB</name>
<comment type="caution">
    <text evidence="2">The sequence shown here is derived from an EMBL/GenBank/DDBJ whole genome shotgun (WGS) entry which is preliminary data.</text>
</comment>
<proteinExistence type="predicted"/>
<gene>
    <name evidence="2" type="ORF">KUH32_09660</name>
</gene>
<dbReference type="RefSeq" id="WP_217777815.1">
    <property type="nucleotide sequence ID" value="NZ_JAHRWL010000001.1"/>
</dbReference>
<dbReference type="Proteomes" id="UP001166293">
    <property type="component" value="Unassembled WGS sequence"/>
</dbReference>
<dbReference type="EMBL" id="JAHRWL010000001">
    <property type="protein sequence ID" value="MBV2360040.1"/>
    <property type="molecule type" value="Genomic_DNA"/>
</dbReference>
<protein>
    <submittedName>
        <fullName evidence="2">Uncharacterized protein</fullName>
    </submittedName>
</protein>
<accession>A0ABS6N7P5</accession>
<keyword evidence="1" id="KW-0732">Signal</keyword>
<evidence type="ECO:0000313" key="2">
    <source>
        <dbReference type="EMBL" id="MBV2360040.1"/>
    </source>
</evidence>
<feature type="signal peptide" evidence="1">
    <location>
        <begin position="1"/>
        <end position="21"/>
    </location>
</feature>
<sequence length="104" mass="10907">MRVLTTLAAAAVAMTGSQALAWGDIYMGDGTHKPSVIVHPYHAENHCPAGLQPVTVGGVICCGTPTPGAKSYYNPAGHKKVVHKVRRAAPRAMAVEGEKGVVYR</sequence>
<reference evidence="2" key="1">
    <citation type="submission" date="2021-06" db="EMBL/GenBank/DDBJ databases">
        <title>Thalassococcus sp. CAU 1522 isolated from sea sand, Republic of Korea.</title>
        <authorList>
            <person name="Kim W."/>
        </authorList>
    </citation>
    <scope>NUCLEOTIDE SEQUENCE</scope>
    <source>
        <strain evidence="2">CAU 1522</strain>
    </source>
</reference>
<keyword evidence="3" id="KW-1185">Reference proteome</keyword>
<organism evidence="2 3">
    <name type="scientific">Thalassococcus arenae</name>
    <dbReference type="NCBI Taxonomy" id="2851652"/>
    <lineage>
        <taxon>Bacteria</taxon>
        <taxon>Pseudomonadati</taxon>
        <taxon>Pseudomonadota</taxon>
        <taxon>Alphaproteobacteria</taxon>
        <taxon>Rhodobacterales</taxon>
        <taxon>Roseobacteraceae</taxon>
        <taxon>Thalassococcus</taxon>
    </lineage>
</organism>
<evidence type="ECO:0000256" key="1">
    <source>
        <dbReference type="SAM" id="SignalP"/>
    </source>
</evidence>